<feature type="domain" description="Enoyl reductase (ER)" evidence="2">
    <location>
        <begin position="13"/>
        <end position="323"/>
    </location>
</feature>
<evidence type="ECO:0000256" key="1">
    <source>
        <dbReference type="ARBA" id="ARBA00022857"/>
    </source>
</evidence>
<gene>
    <name evidence="3" type="ORF">L0C25_09250</name>
</gene>
<evidence type="ECO:0000259" key="2">
    <source>
        <dbReference type="SMART" id="SM00829"/>
    </source>
</evidence>
<dbReference type="EMBL" id="CP094970">
    <property type="protein sequence ID" value="UYM07240.1"/>
    <property type="molecule type" value="Genomic_DNA"/>
</dbReference>
<dbReference type="GO" id="GO:0016491">
    <property type="term" value="F:oxidoreductase activity"/>
    <property type="evidence" value="ECO:0007669"/>
    <property type="project" value="InterPro"/>
</dbReference>
<reference evidence="3" key="1">
    <citation type="submission" date="2022-01" db="EMBL/GenBank/DDBJ databases">
        <title>Nocardioidaceae gen. sp. A5X3R13.</title>
        <authorList>
            <person name="Lopez Marin M.A."/>
            <person name="Uhlik O."/>
        </authorList>
    </citation>
    <scope>NUCLEOTIDE SEQUENCE</scope>
    <source>
        <strain evidence="3">A5X3R13</strain>
    </source>
</reference>
<dbReference type="AlphaFoldDB" id="A0AA46TL28"/>
<dbReference type="Proteomes" id="UP001164390">
    <property type="component" value="Chromosome"/>
</dbReference>
<dbReference type="InterPro" id="IPR013154">
    <property type="entry name" value="ADH-like_N"/>
</dbReference>
<dbReference type="InterPro" id="IPR013149">
    <property type="entry name" value="ADH-like_C"/>
</dbReference>
<dbReference type="KEGG" id="sgrg:L0C25_09250"/>
<dbReference type="Pfam" id="PF00107">
    <property type="entry name" value="ADH_zinc_N"/>
    <property type="match status" value="1"/>
</dbReference>
<proteinExistence type="predicted"/>
<dbReference type="RefSeq" id="WP_271636198.1">
    <property type="nucleotide sequence ID" value="NZ_CP094970.1"/>
</dbReference>
<evidence type="ECO:0000313" key="4">
    <source>
        <dbReference type="Proteomes" id="UP001164390"/>
    </source>
</evidence>
<keyword evidence="1" id="KW-0521">NADP</keyword>
<dbReference type="SMART" id="SM00829">
    <property type="entry name" value="PKS_ER"/>
    <property type="match status" value="1"/>
</dbReference>
<dbReference type="InterPro" id="IPR011032">
    <property type="entry name" value="GroES-like_sf"/>
</dbReference>
<name>A0AA46TL28_9ACTN</name>
<dbReference type="SUPFAM" id="SSF51735">
    <property type="entry name" value="NAD(P)-binding Rossmann-fold domains"/>
    <property type="match status" value="1"/>
</dbReference>
<dbReference type="InterPro" id="IPR051603">
    <property type="entry name" value="Zinc-ADH_QOR/CCCR"/>
</dbReference>
<dbReference type="InterPro" id="IPR020843">
    <property type="entry name" value="ER"/>
</dbReference>
<dbReference type="Pfam" id="PF08240">
    <property type="entry name" value="ADH_N"/>
    <property type="match status" value="1"/>
</dbReference>
<dbReference type="PANTHER" id="PTHR44154:SF1">
    <property type="entry name" value="QUINONE OXIDOREDUCTASE"/>
    <property type="match status" value="1"/>
</dbReference>
<dbReference type="SUPFAM" id="SSF50129">
    <property type="entry name" value="GroES-like"/>
    <property type="match status" value="1"/>
</dbReference>
<protein>
    <submittedName>
        <fullName evidence="3">NADPH:quinone reductase</fullName>
    </submittedName>
</protein>
<accession>A0AA46TL28</accession>
<sequence>MDTMPAAYIESLGPPESIRFGELPVPRPGPTDVLVEVEATTVDPVDTLVRSGVYPTPTPFPFVIGRDLAGTVVAAGAGTGFTIGDQVWCNSLGHGGRQGTFAKYAVVPESRLYRLPAGVEPTAAVSVAHPAATAYLGWFVHAGLRAGQTVYVGGAAGNVGRAALAMATYAGARVVASARPDDHDWCLAAGADKVLDYRDPDLGATLAVAAPSGFDVFWDTSGRQDVAMASGAVAIGGRVLMSAAGAGDQRLPARGFYTRDVSLHGFVISRASVPHLAAAAAMINDLLSRDLLDVRIADELPLTDAAAAHARIEAGDVRGRLIVRP</sequence>
<dbReference type="CDD" id="cd08253">
    <property type="entry name" value="zeta_crystallin"/>
    <property type="match status" value="1"/>
</dbReference>
<evidence type="ECO:0000313" key="3">
    <source>
        <dbReference type="EMBL" id="UYM07240.1"/>
    </source>
</evidence>
<organism evidence="3 4">
    <name type="scientific">Solicola gregarius</name>
    <dbReference type="NCBI Taxonomy" id="2908642"/>
    <lineage>
        <taxon>Bacteria</taxon>
        <taxon>Bacillati</taxon>
        <taxon>Actinomycetota</taxon>
        <taxon>Actinomycetes</taxon>
        <taxon>Propionibacteriales</taxon>
        <taxon>Nocardioidaceae</taxon>
        <taxon>Solicola</taxon>
    </lineage>
</organism>
<dbReference type="PANTHER" id="PTHR44154">
    <property type="entry name" value="QUINONE OXIDOREDUCTASE"/>
    <property type="match status" value="1"/>
</dbReference>
<dbReference type="Gene3D" id="3.90.180.10">
    <property type="entry name" value="Medium-chain alcohol dehydrogenases, catalytic domain"/>
    <property type="match status" value="1"/>
</dbReference>
<keyword evidence="4" id="KW-1185">Reference proteome</keyword>
<dbReference type="Gene3D" id="3.40.50.720">
    <property type="entry name" value="NAD(P)-binding Rossmann-like Domain"/>
    <property type="match status" value="1"/>
</dbReference>
<dbReference type="InterPro" id="IPR036291">
    <property type="entry name" value="NAD(P)-bd_dom_sf"/>
</dbReference>